<evidence type="ECO:0000313" key="18">
    <source>
        <dbReference type="EMBL" id="WNO06436.1"/>
    </source>
</evidence>
<dbReference type="Pfam" id="PF02518">
    <property type="entry name" value="HATPase_c"/>
    <property type="match status" value="1"/>
</dbReference>
<evidence type="ECO:0000256" key="8">
    <source>
        <dbReference type="ARBA" id="ARBA00022692"/>
    </source>
</evidence>
<keyword evidence="13" id="KW-0902">Two-component regulatory system</keyword>
<name>A0ABZ0B4X6_9BURK</name>
<keyword evidence="9" id="KW-0547">Nucleotide-binding</keyword>
<dbReference type="InterPro" id="IPR003594">
    <property type="entry name" value="HATPase_dom"/>
</dbReference>
<evidence type="ECO:0000256" key="5">
    <source>
        <dbReference type="ARBA" id="ARBA00022519"/>
    </source>
</evidence>
<feature type="compositionally biased region" description="Pro residues" evidence="15">
    <location>
        <begin position="73"/>
        <end position="88"/>
    </location>
</feature>
<dbReference type="SMART" id="SM00387">
    <property type="entry name" value="HATPase_c"/>
    <property type="match status" value="1"/>
</dbReference>
<feature type="domain" description="Histidine kinase" evidence="16">
    <location>
        <begin position="172"/>
        <end position="373"/>
    </location>
</feature>
<comment type="catalytic activity">
    <reaction evidence="1">
        <text>ATP + protein L-histidine = ADP + protein N-phospho-L-histidine.</text>
        <dbReference type="EC" id="2.7.13.3"/>
    </reaction>
</comment>
<evidence type="ECO:0000256" key="10">
    <source>
        <dbReference type="ARBA" id="ARBA00022777"/>
    </source>
</evidence>
<accession>A0ABZ0B4X6</accession>
<dbReference type="Gene3D" id="1.10.287.130">
    <property type="match status" value="1"/>
</dbReference>
<keyword evidence="10" id="KW-0418">Kinase</keyword>
<dbReference type="CDD" id="cd00082">
    <property type="entry name" value="HisKA"/>
    <property type="match status" value="1"/>
</dbReference>
<dbReference type="PRINTS" id="PR00344">
    <property type="entry name" value="BCTRLSENSOR"/>
</dbReference>
<dbReference type="InterPro" id="IPR003661">
    <property type="entry name" value="HisK_dim/P_dom"/>
</dbReference>
<dbReference type="SUPFAM" id="SSF55874">
    <property type="entry name" value="ATPase domain of HSP90 chaperone/DNA topoisomerase II/histidine kinase"/>
    <property type="match status" value="1"/>
</dbReference>
<dbReference type="Pfam" id="PF00672">
    <property type="entry name" value="HAMP"/>
    <property type="match status" value="1"/>
</dbReference>
<keyword evidence="4" id="KW-1003">Cell membrane</keyword>
<evidence type="ECO:0000256" key="4">
    <source>
        <dbReference type="ARBA" id="ARBA00022475"/>
    </source>
</evidence>
<evidence type="ECO:0000256" key="3">
    <source>
        <dbReference type="ARBA" id="ARBA00012438"/>
    </source>
</evidence>
<evidence type="ECO:0000256" key="15">
    <source>
        <dbReference type="SAM" id="MobiDB-lite"/>
    </source>
</evidence>
<dbReference type="PANTHER" id="PTHR44936:SF5">
    <property type="entry name" value="SENSOR HISTIDINE KINASE ENVZ"/>
    <property type="match status" value="1"/>
</dbReference>
<dbReference type="RefSeq" id="WP_313869137.1">
    <property type="nucleotide sequence ID" value="NZ_CP132507.1"/>
</dbReference>
<gene>
    <name evidence="18" type="ORF">RAN89_08420</name>
</gene>
<dbReference type="InterPro" id="IPR004358">
    <property type="entry name" value="Sig_transdc_His_kin-like_C"/>
</dbReference>
<comment type="subcellular location">
    <subcellularLocation>
        <location evidence="2">Cell inner membrane</location>
        <topology evidence="2">Multi-pass membrane protein</topology>
    </subcellularLocation>
</comment>
<evidence type="ECO:0000313" key="19">
    <source>
        <dbReference type="Proteomes" id="UP001302257"/>
    </source>
</evidence>
<keyword evidence="11 18" id="KW-0067">ATP-binding</keyword>
<dbReference type="PROSITE" id="PS50885">
    <property type="entry name" value="HAMP"/>
    <property type="match status" value="1"/>
</dbReference>
<dbReference type="PROSITE" id="PS50109">
    <property type="entry name" value="HIS_KIN"/>
    <property type="match status" value="1"/>
</dbReference>
<dbReference type="SMART" id="SM00304">
    <property type="entry name" value="HAMP"/>
    <property type="match status" value="1"/>
</dbReference>
<protein>
    <recommendedName>
        <fullName evidence="3">histidine kinase</fullName>
        <ecNumber evidence="3">2.7.13.3</ecNumber>
    </recommendedName>
</protein>
<dbReference type="Pfam" id="PF00512">
    <property type="entry name" value="HisKA"/>
    <property type="match status" value="1"/>
</dbReference>
<dbReference type="EMBL" id="CP132507">
    <property type="protein sequence ID" value="WNO06436.1"/>
    <property type="molecule type" value="Genomic_DNA"/>
</dbReference>
<proteinExistence type="predicted"/>
<dbReference type="Gene3D" id="3.30.565.10">
    <property type="entry name" value="Histidine kinase-like ATPase, C-terminal domain"/>
    <property type="match status" value="1"/>
</dbReference>
<dbReference type="InterPro" id="IPR050980">
    <property type="entry name" value="2C_sensor_his_kinase"/>
</dbReference>
<dbReference type="Proteomes" id="UP001302257">
    <property type="component" value="Chromosome"/>
</dbReference>
<evidence type="ECO:0000259" key="17">
    <source>
        <dbReference type="PROSITE" id="PS50885"/>
    </source>
</evidence>
<keyword evidence="6" id="KW-0597">Phosphoprotein</keyword>
<dbReference type="InterPro" id="IPR036890">
    <property type="entry name" value="HATPase_C_sf"/>
</dbReference>
<evidence type="ECO:0000256" key="6">
    <source>
        <dbReference type="ARBA" id="ARBA00022553"/>
    </source>
</evidence>
<dbReference type="InterPro" id="IPR036097">
    <property type="entry name" value="HisK_dim/P_sf"/>
</dbReference>
<keyword evidence="7" id="KW-0808">Transferase</keyword>
<keyword evidence="8" id="KW-0812">Transmembrane</keyword>
<dbReference type="SUPFAM" id="SSF47384">
    <property type="entry name" value="Homodimeric domain of signal transducing histidine kinase"/>
    <property type="match status" value="1"/>
</dbReference>
<keyword evidence="5" id="KW-0997">Cell inner membrane</keyword>
<feature type="region of interest" description="Disordered" evidence="15">
    <location>
        <begin position="65"/>
        <end position="88"/>
    </location>
</feature>
<dbReference type="SMART" id="SM00388">
    <property type="entry name" value="HisKA"/>
    <property type="match status" value="1"/>
</dbReference>
<evidence type="ECO:0000259" key="16">
    <source>
        <dbReference type="PROSITE" id="PS50109"/>
    </source>
</evidence>
<evidence type="ECO:0000256" key="14">
    <source>
        <dbReference type="ARBA" id="ARBA00023136"/>
    </source>
</evidence>
<evidence type="ECO:0000256" key="11">
    <source>
        <dbReference type="ARBA" id="ARBA00022840"/>
    </source>
</evidence>
<evidence type="ECO:0000256" key="7">
    <source>
        <dbReference type="ARBA" id="ARBA00022679"/>
    </source>
</evidence>
<evidence type="ECO:0000256" key="13">
    <source>
        <dbReference type="ARBA" id="ARBA00023012"/>
    </source>
</evidence>
<dbReference type="InterPro" id="IPR005467">
    <property type="entry name" value="His_kinase_dom"/>
</dbReference>
<evidence type="ECO:0000256" key="9">
    <source>
        <dbReference type="ARBA" id="ARBA00022741"/>
    </source>
</evidence>
<dbReference type="GO" id="GO:0005524">
    <property type="term" value="F:ATP binding"/>
    <property type="evidence" value="ECO:0007669"/>
    <property type="project" value="UniProtKB-KW"/>
</dbReference>
<keyword evidence="12" id="KW-1133">Transmembrane helix</keyword>
<evidence type="ECO:0000256" key="1">
    <source>
        <dbReference type="ARBA" id="ARBA00000085"/>
    </source>
</evidence>
<sequence length="373" mass="39981">MAARCVPDTLFGRLALLLAVAVLSSHVLALTLLFEMRPDFKPGFPPRGAPGEQMSFATPIADAGTGLQGQALPEPPPHPGPGSHGGPPPAGILLDIGVRLGALLLAAWVGARWLSDPVRRLAGAARELGHNIHRAPLPETGTLECREATQVFNQMQQHICAQLEQRDQFVAAVSHDLRTPLTRLALRAESLGDEVERQRFAKDIAEMDAMIRATLDYLRGAAEAEPWVPLDMGSLVSSLAHDQQDCGHDVSVEATALQGFPPVRTQASALRRCLNNLLDNAVRYGGGVKVQLELADKTLRVLVRDRGPGIPEGELTKVLQPFYRVESSRNRHTGGVGLGLAAAHDIARQHGGSLLLRNLPHGGLEAELALPVI</sequence>
<dbReference type="EC" id="2.7.13.3" evidence="3"/>
<keyword evidence="14" id="KW-0472">Membrane</keyword>
<evidence type="ECO:0000256" key="2">
    <source>
        <dbReference type="ARBA" id="ARBA00004429"/>
    </source>
</evidence>
<reference evidence="18 19" key="1">
    <citation type="submission" date="2023-08" db="EMBL/GenBank/DDBJ databases">
        <title>Rhodoferax potami sp. nov. and Rhodoferax mekongensis sp. nov., isolated from the Mekong River in Thailand.</title>
        <authorList>
            <person name="Kitikhun S."/>
            <person name="Charoenyingcharoen P."/>
            <person name="Siriarchawattana P."/>
            <person name="Likhitrattanapisal S."/>
            <person name="Nilsakha T."/>
            <person name="Chanpet A."/>
            <person name="Rattanawaree P."/>
            <person name="Ingsriswang S."/>
        </authorList>
    </citation>
    <scope>NUCLEOTIDE SEQUENCE [LARGE SCALE GENOMIC DNA]</scope>
    <source>
        <strain evidence="18 19">TBRC 17307</strain>
    </source>
</reference>
<feature type="domain" description="HAMP" evidence="17">
    <location>
        <begin position="112"/>
        <end position="164"/>
    </location>
</feature>
<dbReference type="PANTHER" id="PTHR44936">
    <property type="entry name" value="SENSOR PROTEIN CREC"/>
    <property type="match status" value="1"/>
</dbReference>
<evidence type="ECO:0000256" key="12">
    <source>
        <dbReference type="ARBA" id="ARBA00022989"/>
    </source>
</evidence>
<keyword evidence="19" id="KW-1185">Reference proteome</keyword>
<dbReference type="InterPro" id="IPR003660">
    <property type="entry name" value="HAMP_dom"/>
</dbReference>
<organism evidence="18 19">
    <name type="scientific">Rhodoferax mekongensis</name>
    <dbReference type="NCBI Taxonomy" id="3068341"/>
    <lineage>
        <taxon>Bacteria</taxon>
        <taxon>Pseudomonadati</taxon>
        <taxon>Pseudomonadota</taxon>
        <taxon>Betaproteobacteria</taxon>
        <taxon>Burkholderiales</taxon>
        <taxon>Comamonadaceae</taxon>
        <taxon>Rhodoferax</taxon>
    </lineage>
</organism>